<dbReference type="PANTHER" id="PTHR33085">
    <property type="entry name" value="OS12G0113100 PROTEIN-RELATED"/>
    <property type="match status" value="1"/>
</dbReference>
<dbReference type="PANTHER" id="PTHR33085:SF129">
    <property type="entry name" value="OS04G0426500 PROTEIN"/>
    <property type="match status" value="1"/>
</dbReference>
<sequence length="379" mass="42052">MSLSRRFLNVIMNNSTSGTRSLHRIDLTRGDFFYPPGTPPPPAPEMERIRLPSHTMSSKTTGSSFLPISDRKVLCTGQGGDDAFVFDADTHHVVTVPAVDNLKWKPISVFVPSAAAAGDDPEGILFVMERRPKHEGYSKLRPSHQFEAFAYRRSSKTSPSESWQRQLLPPPPYLRGSRYQSYRNKITSYAVLGDGSHVCISTKGINGFFQSFTATHCLDTVKHTWSAVGEWALPFEGMAEYVPELKLWFATLGTQTLGAFDLSSMDSKPSVVCDWSWSLDLDDDALEHGSAESDKTLKKWWEPLESQRVHLGSGRFIVASSFHTRGIVKTCSGTELTSNRFAVLTGVEVMAPVDGVGELQLVKHKSKRTSDGTLFNLVF</sequence>
<dbReference type="AlphaFoldDB" id="A0A835B240"/>
<protein>
    <submittedName>
        <fullName evidence="1">Uncharacterized protein</fullName>
    </submittedName>
</protein>
<evidence type="ECO:0000313" key="2">
    <source>
        <dbReference type="Proteomes" id="UP000636709"/>
    </source>
</evidence>
<keyword evidence="2" id="KW-1185">Reference proteome</keyword>
<dbReference type="EMBL" id="JACEFO010002125">
    <property type="protein sequence ID" value="KAF8679283.1"/>
    <property type="molecule type" value="Genomic_DNA"/>
</dbReference>
<dbReference type="InterPro" id="IPR012871">
    <property type="entry name" value="DUF1668_ORYSA"/>
</dbReference>
<organism evidence="1 2">
    <name type="scientific">Digitaria exilis</name>
    <dbReference type="NCBI Taxonomy" id="1010633"/>
    <lineage>
        <taxon>Eukaryota</taxon>
        <taxon>Viridiplantae</taxon>
        <taxon>Streptophyta</taxon>
        <taxon>Embryophyta</taxon>
        <taxon>Tracheophyta</taxon>
        <taxon>Spermatophyta</taxon>
        <taxon>Magnoliopsida</taxon>
        <taxon>Liliopsida</taxon>
        <taxon>Poales</taxon>
        <taxon>Poaceae</taxon>
        <taxon>PACMAD clade</taxon>
        <taxon>Panicoideae</taxon>
        <taxon>Panicodae</taxon>
        <taxon>Paniceae</taxon>
        <taxon>Anthephorinae</taxon>
        <taxon>Digitaria</taxon>
    </lineage>
</organism>
<gene>
    <name evidence="1" type="ORF">HU200_046064</name>
</gene>
<dbReference type="Pfam" id="PF07893">
    <property type="entry name" value="DUF1668"/>
    <property type="match status" value="1"/>
</dbReference>
<proteinExistence type="predicted"/>
<name>A0A835B240_9POAL</name>
<dbReference type="OrthoDB" id="582389at2759"/>
<accession>A0A835B240</accession>
<evidence type="ECO:0000313" key="1">
    <source>
        <dbReference type="EMBL" id="KAF8679283.1"/>
    </source>
</evidence>
<reference evidence="1" key="1">
    <citation type="submission" date="2020-07" db="EMBL/GenBank/DDBJ databases">
        <title>Genome sequence and genetic diversity analysis of an under-domesticated orphan crop, white fonio (Digitaria exilis).</title>
        <authorList>
            <person name="Bennetzen J.L."/>
            <person name="Chen S."/>
            <person name="Ma X."/>
            <person name="Wang X."/>
            <person name="Yssel A.E.J."/>
            <person name="Chaluvadi S.R."/>
            <person name="Johnson M."/>
            <person name="Gangashetty P."/>
            <person name="Hamidou F."/>
            <person name="Sanogo M.D."/>
            <person name="Zwaenepoel A."/>
            <person name="Wallace J."/>
            <person name="Van De Peer Y."/>
            <person name="Van Deynze A."/>
        </authorList>
    </citation>
    <scope>NUCLEOTIDE SEQUENCE</scope>
    <source>
        <tissue evidence="1">Leaves</tissue>
    </source>
</reference>
<comment type="caution">
    <text evidence="1">The sequence shown here is derived from an EMBL/GenBank/DDBJ whole genome shotgun (WGS) entry which is preliminary data.</text>
</comment>
<dbReference type="Proteomes" id="UP000636709">
    <property type="component" value="Unassembled WGS sequence"/>
</dbReference>